<keyword evidence="1 3" id="KW-0378">Hydrolase</keyword>
<dbReference type="SUPFAM" id="SSF53474">
    <property type="entry name" value="alpha/beta-Hydrolases"/>
    <property type="match status" value="1"/>
</dbReference>
<reference evidence="3 4" key="1">
    <citation type="submission" date="2019-02" db="EMBL/GenBank/DDBJ databases">
        <authorList>
            <person name="Li S.-H."/>
        </authorList>
    </citation>
    <scope>NUCLEOTIDE SEQUENCE [LARGE SCALE GENOMIC DNA]</scope>
    <source>
        <strain evidence="3 4">IMCC14385</strain>
    </source>
</reference>
<accession>A0A5P9NQ08</accession>
<dbReference type="AlphaFoldDB" id="A0A5P9NQ08"/>
<dbReference type="InterPro" id="IPR000073">
    <property type="entry name" value="AB_hydrolase_1"/>
</dbReference>
<evidence type="ECO:0000313" key="3">
    <source>
        <dbReference type="EMBL" id="QFU77877.1"/>
    </source>
</evidence>
<dbReference type="InterPro" id="IPR029058">
    <property type="entry name" value="AB_hydrolase_fold"/>
</dbReference>
<dbReference type="OrthoDB" id="9808398at2"/>
<dbReference type="EMBL" id="CP036422">
    <property type="protein sequence ID" value="QFU77877.1"/>
    <property type="molecule type" value="Genomic_DNA"/>
</dbReference>
<evidence type="ECO:0000313" key="4">
    <source>
        <dbReference type="Proteomes" id="UP000326287"/>
    </source>
</evidence>
<sequence length="258" mass="27621">MHFSVSGEGPPVVLMHGLFGAGNNLGALARSLAPVYTVYSLDLPNHGRSGWADDTSLAALAAIVRAWIAEQGLPQAALMGHSLGGKVAMEIALQDPALVAALVVADIAPVAYPPHHDAVFAALDAVSTGHCRSRADAEQLMKSHLREEGVIQFLLMSLQRGADGYYDWRFNLEGIKAGYSAVRAAPDRDRVFSGPVLFVKGGDSDYILPEHRERVLQLFPAAGLKTMPGCGHWLHAQQPALFNSIVGRFLETNYSGAQ</sequence>
<evidence type="ECO:0000256" key="1">
    <source>
        <dbReference type="ARBA" id="ARBA00022801"/>
    </source>
</evidence>
<dbReference type="PANTHER" id="PTHR46118">
    <property type="entry name" value="PROTEIN ABHD11"/>
    <property type="match status" value="1"/>
</dbReference>
<protein>
    <submittedName>
        <fullName evidence="3">Alpha/beta fold hydrolase</fullName>
    </submittedName>
</protein>
<dbReference type="PANTHER" id="PTHR46118:SF4">
    <property type="entry name" value="PROTEIN ABHD11"/>
    <property type="match status" value="1"/>
</dbReference>
<proteinExistence type="predicted"/>
<dbReference type="Gene3D" id="3.40.50.1820">
    <property type="entry name" value="alpha/beta hydrolase"/>
    <property type="match status" value="1"/>
</dbReference>
<gene>
    <name evidence="3" type="ORF">EY643_12550</name>
</gene>
<name>A0A5P9NQ08_9GAMM</name>
<keyword evidence="4" id="KW-1185">Reference proteome</keyword>
<organism evidence="3 4">
    <name type="scientific">Halioglobus maricola</name>
    <dbReference type="NCBI Taxonomy" id="2601894"/>
    <lineage>
        <taxon>Bacteria</taxon>
        <taxon>Pseudomonadati</taxon>
        <taxon>Pseudomonadota</taxon>
        <taxon>Gammaproteobacteria</taxon>
        <taxon>Cellvibrionales</taxon>
        <taxon>Halieaceae</taxon>
        <taxon>Halioglobus</taxon>
    </lineage>
</organism>
<dbReference type="KEGG" id="halc:EY643_12550"/>
<dbReference type="PRINTS" id="PR00111">
    <property type="entry name" value="ABHYDROLASE"/>
</dbReference>
<evidence type="ECO:0000259" key="2">
    <source>
        <dbReference type="Pfam" id="PF12697"/>
    </source>
</evidence>
<feature type="domain" description="AB hydrolase-1" evidence="2">
    <location>
        <begin position="12"/>
        <end position="243"/>
    </location>
</feature>
<dbReference type="Pfam" id="PF12697">
    <property type="entry name" value="Abhydrolase_6"/>
    <property type="match status" value="1"/>
</dbReference>
<dbReference type="GO" id="GO:0016787">
    <property type="term" value="F:hydrolase activity"/>
    <property type="evidence" value="ECO:0007669"/>
    <property type="project" value="UniProtKB-KW"/>
</dbReference>
<dbReference type="Proteomes" id="UP000326287">
    <property type="component" value="Chromosome"/>
</dbReference>